<dbReference type="AlphaFoldDB" id="A0A699LAD9"/>
<evidence type="ECO:0000256" key="1">
    <source>
        <dbReference type="SAM" id="MobiDB-lite"/>
    </source>
</evidence>
<evidence type="ECO:0000313" key="2">
    <source>
        <dbReference type="EMBL" id="GFB25716.1"/>
    </source>
</evidence>
<organism evidence="2">
    <name type="scientific">Tanacetum cinerariifolium</name>
    <name type="common">Dalmatian daisy</name>
    <name type="synonym">Chrysanthemum cinerariifolium</name>
    <dbReference type="NCBI Taxonomy" id="118510"/>
    <lineage>
        <taxon>Eukaryota</taxon>
        <taxon>Viridiplantae</taxon>
        <taxon>Streptophyta</taxon>
        <taxon>Embryophyta</taxon>
        <taxon>Tracheophyta</taxon>
        <taxon>Spermatophyta</taxon>
        <taxon>Magnoliopsida</taxon>
        <taxon>eudicotyledons</taxon>
        <taxon>Gunneridae</taxon>
        <taxon>Pentapetalae</taxon>
        <taxon>asterids</taxon>
        <taxon>campanulids</taxon>
        <taxon>Asterales</taxon>
        <taxon>Asteraceae</taxon>
        <taxon>Asteroideae</taxon>
        <taxon>Anthemideae</taxon>
        <taxon>Anthemidinae</taxon>
        <taxon>Tanacetum</taxon>
    </lineage>
</organism>
<feature type="non-terminal residue" evidence="2">
    <location>
        <position position="1"/>
    </location>
</feature>
<dbReference type="EMBL" id="BKCJ010586773">
    <property type="protein sequence ID" value="GFB25716.1"/>
    <property type="molecule type" value="Genomic_DNA"/>
</dbReference>
<feature type="region of interest" description="Disordered" evidence="1">
    <location>
        <begin position="55"/>
        <end position="85"/>
    </location>
</feature>
<reference evidence="2" key="1">
    <citation type="journal article" date="2019" name="Sci. Rep.">
        <title>Draft genome of Tanacetum cinerariifolium, the natural source of mosquito coil.</title>
        <authorList>
            <person name="Yamashiro T."/>
            <person name="Shiraishi A."/>
            <person name="Satake H."/>
            <person name="Nakayama K."/>
        </authorList>
    </citation>
    <scope>NUCLEOTIDE SEQUENCE</scope>
</reference>
<name>A0A699LAD9_TANCI</name>
<comment type="caution">
    <text evidence="2">The sequence shown here is derived from an EMBL/GenBank/DDBJ whole genome shotgun (WGS) entry which is preliminary data.</text>
</comment>
<sequence length="85" mass="10043">TQHELHETRFQMQQIEIADLRETDRRSQAQMVETLRVMGDMRREMGDMQAKLLVLQEQPRRARQPGEDPRVPNHQDAPRDADSHV</sequence>
<feature type="compositionally biased region" description="Basic and acidic residues" evidence="1">
    <location>
        <begin position="58"/>
        <end position="85"/>
    </location>
</feature>
<proteinExistence type="predicted"/>
<gene>
    <name evidence="2" type="ORF">Tci_697687</name>
</gene>
<accession>A0A699LAD9</accession>
<protein>
    <submittedName>
        <fullName evidence="2">Uncharacterized protein</fullName>
    </submittedName>
</protein>